<evidence type="ECO:0000256" key="1">
    <source>
        <dbReference type="ARBA" id="ARBA00008857"/>
    </source>
</evidence>
<organism evidence="8 9">
    <name type="scientific">Rhizobium rhizogenes</name>
    <name type="common">Agrobacterium rhizogenes</name>
    <dbReference type="NCBI Taxonomy" id="359"/>
    <lineage>
        <taxon>Bacteria</taxon>
        <taxon>Pseudomonadati</taxon>
        <taxon>Pseudomonadota</taxon>
        <taxon>Alphaproteobacteria</taxon>
        <taxon>Hyphomicrobiales</taxon>
        <taxon>Rhizobiaceae</taxon>
        <taxon>Rhizobium/Agrobacterium group</taxon>
        <taxon>Rhizobium</taxon>
    </lineage>
</organism>
<dbReference type="GO" id="GO:0006310">
    <property type="term" value="P:DNA recombination"/>
    <property type="evidence" value="ECO:0007669"/>
    <property type="project" value="UniProtKB-KW"/>
</dbReference>
<evidence type="ECO:0000256" key="5">
    <source>
        <dbReference type="PROSITE-ProRule" id="PRU01248"/>
    </source>
</evidence>
<dbReference type="InterPro" id="IPR053876">
    <property type="entry name" value="Phage_int_M"/>
</dbReference>
<dbReference type="AlphaFoldDB" id="A0AA88F1I9"/>
<dbReference type="InterPro" id="IPR038488">
    <property type="entry name" value="Integrase_DNA-bd_sf"/>
</dbReference>
<dbReference type="RefSeq" id="WP_149898479.1">
    <property type="nucleotide sequence ID" value="NZ_QRFF01000002.1"/>
</dbReference>
<dbReference type="Pfam" id="PF13356">
    <property type="entry name" value="Arm-DNA-bind_3"/>
    <property type="match status" value="1"/>
</dbReference>
<evidence type="ECO:0000256" key="2">
    <source>
        <dbReference type="ARBA" id="ARBA00022908"/>
    </source>
</evidence>
<dbReference type="EMBL" id="QRFF01000002">
    <property type="protein sequence ID" value="KAA3502763.1"/>
    <property type="molecule type" value="Genomic_DNA"/>
</dbReference>
<evidence type="ECO:0000313" key="9">
    <source>
        <dbReference type="Proteomes" id="UP000473658"/>
    </source>
</evidence>
<protein>
    <submittedName>
        <fullName evidence="8">DUF4102 domain-containing protein</fullName>
    </submittedName>
</protein>
<evidence type="ECO:0000256" key="3">
    <source>
        <dbReference type="ARBA" id="ARBA00023125"/>
    </source>
</evidence>
<comment type="caution">
    <text evidence="8">The sequence shown here is derived from an EMBL/GenBank/DDBJ whole genome shotgun (WGS) entry which is preliminary data.</text>
</comment>
<dbReference type="InterPro" id="IPR002104">
    <property type="entry name" value="Integrase_catalytic"/>
</dbReference>
<name>A0AA88F1I9_RHIRH</name>
<dbReference type="Gene3D" id="3.30.160.390">
    <property type="entry name" value="Integrase, DNA-binding domain"/>
    <property type="match status" value="1"/>
</dbReference>
<dbReference type="InterPro" id="IPR010998">
    <property type="entry name" value="Integrase_recombinase_N"/>
</dbReference>
<dbReference type="Gene3D" id="1.10.150.130">
    <property type="match status" value="1"/>
</dbReference>
<comment type="similarity">
    <text evidence="1">Belongs to the 'phage' integrase family.</text>
</comment>
<dbReference type="PANTHER" id="PTHR30629">
    <property type="entry name" value="PROPHAGE INTEGRASE"/>
    <property type="match status" value="1"/>
</dbReference>
<evidence type="ECO:0000259" key="6">
    <source>
        <dbReference type="PROSITE" id="PS51898"/>
    </source>
</evidence>
<dbReference type="PANTHER" id="PTHR30629:SF2">
    <property type="entry name" value="PROPHAGE INTEGRASE INTS-RELATED"/>
    <property type="match status" value="1"/>
</dbReference>
<dbReference type="Proteomes" id="UP000473658">
    <property type="component" value="Unassembled WGS sequence"/>
</dbReference>
<proteinExistence type="inferred from homology"/>
<dbReference type="Gene3D" id="1.10.443.10">
    <property type="entry name" value="Intergrase catalytic core"/>
    <property type="match status" value="1"/>
</dbReference>
<accession>A0AA88F1I9</accession>
<evidence type="ECO:0000259" key="7">
    <source>
        <dbReference type="PROSITE" id="PS51900"/>
    </source>
</evidence>
<dbReference type="PROSITE" id="PS51898">
    <property type="entry name" value="TYR_RECOMBINASE"/>
    <property type="match status" value="1"/>
</dbReference>
<dbReference type="Pfam" id="PF22022">
    <property type="entry name" value="Phage_int_M"/>
    <property type="match status" value="1"/>
</dbReference>
<dbReference type="SUPFAM" id="SSF56349">
    <property type="entry name" value="DNA breaking-rejoining enzymes"/>
    <property type="match status" value="1"/>
</dbReference>
<keyword evidence="2" id="KW-0229">DNA integration</keyword>
<dbReference type="InterPro" id="IPR050808">
    <property type="entry name" value="Phage_Integrase"/>
</dbReference>
<dbReference type="PROSITE" id="PS51900">
    <property type="entry name" value="CB"/>
    <property type="match status" value="1"/>
</dbReference>
<evidence type="ECO:0000256" key="4">
    <source>
        <dbReference type="ARBA" id="ARBA00023172"/>
    </source>
</evidence>
<dbReference type="InterPro" id="IPR044068">
    <property type="entry name" value="CB"/>
</dbReference>
<gene>
    <name evidence="8" type="ORF">DXM27_07305</name>
</gene>
<reference evidence="8 9" key="1">
    <citation type="submission" date="2018-08" db="EMBL/GenBank/DDBJ databases">
        <title>Crown Gall in kiwifruit.</title>
        <authorList>
            <person name="Visnovsky S.B."/>
            <person name="Pitman A.R."/>
        </authorList>
    </citation>
    <scope>NUCLEOTIDE SEQUENCE [LARGE SCALE GENOMIC DNA]</scope>
    <source>
        <strain evidence="8 9">SBV_302_78_2</strain>
    </source>
</reference>
<sequence>MALTDIQVKNAKAESKARKLSDEKGLYLYISIAGGKSWRFDYDFFGKRKTLTIGVYPTVGLADARRLRDEAKKKLSEGLDPSLAKKRDQLAAKAAAGNTFGVIADEFIEKLKRDKRAEPTLTKNKWMLKDLAKKLGPYPVTQITARDVLAVLTSIEKSGRVESALATRAAIGRVFRYAIATARAENDPTSALRGALQRHVPVNHAALTTKAEMGGLMRAIYGYEGWPSLVAALKIQALCFARPGETRSMEWTELDFDYAVWTIPAEKTKMRREHHVPLSKQAVEVLTEMKELFGDKLYVFPSMMSGKKILSENSMNSALRRMGVTEVQHTAHGFRSSASSILNESGEFSADAIEAQLAHLDTRAVRRVYNRATYWDERVRMMQWWADMLDKERTQKNALVARPGAPLTDS</sequence>
<dbReference type="GO" id="GO:0015074">
    <property type="term" value="P:DNA integration"/>
    <property type="evidence" value="ECO:0007669"/>
    <property type="project" value="UniProtKB-KW"/>
</dbReference>
<dbReference type="GO" id="GO:0003677">
    <property type="term" value="F:DNA binding"/>
    <property type="evidence" value="ECO:0007669"/>
    <property type="project" value="UniProtKB-UniRule"/>
</dbReference>
<keyword evidence="4" id="KW-0233">DNA recombination</keyword>
<keyword evidence="3 5" id="KW-0238">DNA-binding</keyword>
<dbReference type="InterPro" id="IPR025166">
    <property type="entry name" value="Integrase_DNA_bind_dom"/>
</dbReference>
<dbReference type="InterPro" id="IPR011010">
    <property type="entry name" value="DNA_brk_join_enz"/>
</dbReference>
<evidence type="ECO:0000313" key="8">
    <source>
        <dbReference type="EMBL" id="KAA3502763.1"/>
    </source>
</evidence>
<dbReference type="CDD" id="cd00801">
    <property type="entry name" value="INT_P4_C"/>
    <property type="match status" value="1"/>
</dbReference>
<feature type="domain" description="Tyr recombinase" evidence="6">
    <location>
        <begin position="202"/>
        <end position="382"/>
    </location>
</feature>
<dbReference type="Pfam" id="PF00589">
    <property type="entry name" value="Phage_integrase"/>
    <property type="match status" value="1"/>
</dbReference>
<dbReference type="InterPro" id="IPR013762">
    <property type="entry name" value="Integrase-like_cat_sf"/>
</dbReference>
<feature type="domain" description="Core-binding (CB)" evidence="7">
    <location>
        <begin position="98"/>
        <end position="179"/>
    </location>
</feature>